<feature type="signal peptide" evidence="1">
    <location>
        <begin position="1"/>
        <end position="22"/>
    </location>
</feature>
<accession>A0A238UB34</accession>
<name>A0A238UB34_9FLAO</name>
<organism evidence="3 4">
    <name type="scientific">Tenacibaculum jejuense</name>
    <dbReference type="NCBI Taxonomy" id="584609"/>
    <lineage>
        <taxon>Bacteria</taxon>
        <taxon>Pseudomonadati</taxon>
        <taxon>Bacteroidota</taxon>
        <taxon>Flavobacteriia</taxon>
        <taxon>Flavobacteriales</taxon>
        <taxon>Flavobacteriaceae</taxon>
        <taxon>Tenacibaculum</taxon>
    </lineage>
</organism>
<dbReference type="PROSITE" id="PS51257">
    <property type="entry name" value="PROKAR_LIPOPROTEIN"/>
    <property type="match status" value="1"/>
</dbReference>
<evidence type="ECO:0000259" key="2">
    <source>
        <dbReference type="Pfam" id="PF14240"/>
    </source>
</evidence>
<reference evidence="3 4" key="1">
    <citation type="submission" date="2017-07" db="EMBL/GenBank/DDBJ databases">
        <authorList>
            <person name="Sun Z.S."/>
            <person name="Albrecht U."/>
            <person name="Echele G."/>
            <person name="Lee C.C."/>
        </authorList>
    </citation>
    <scope>NUCLEOTIDE SEQUENCE [LARGE SCALE GENOMIC DNA]</scope>
    <source>
        <strain evidence="4">type strain: KCTC 22618</strain>
    </source>
</reference>
<feature type="domain" description="YHYH" evidence="2">
    <location>
        <begin position="108"/>
        <end position="201"/>
    </location>
</feature>
<evidence type="ECO:0000313" key="4">
    <source>
        <dbReference type="Proteomes" id="UP000215214"/>
    </source>
</evidence>
<evidence type="ECO:0000256" key="1">
    <source>
        <dbReference type="SAM" id="SignalP"/>
    </source>
</evidence>
<sequence>MRNRYKTLIGSLLILFVSCSSDEDNNTPDTPTTPSETYDITSVLSKFDNVPGVSYAINGDVVEITTDDLPNHGSPYWEQTNPMYEAYNGDNPNWRKNPNLIESQNIVFTIPLKPQEASSNAATPLGPIGVSVNGIVFYNQYAGPNNQPLTNEIDSFDQYLGHPDARGNYHYHIEPTFLTGVLGKSGFLGLLADGFPVYGPEENGSPVTNSDLDEFHGHVGVTPDFPNGIYHYHVTSEAPYINGNGYFGTPGNISQ</sequence>
<dbReference type="Proteomes" id="UP000215214">
    <property type="component" value="Chromosome TJEJU"/>
</dbReference>
<dbReference type="RefSeq" id="WP_095072734.1">
    <property type="nucleotide sequence ID" value="NZ_LT899436.1"/>
</dbReference>
<dbReference type="Pfam" id="PF14240">
    <property type="entry name" value="YHYH"/>
    <property type="match status" value="2"/>
</dbReference>
<feature type="domain" description="YHYH" evidence="2">
    <location>
        <begin position="209"/>
        <end position="242"/>
    </location>
</feature>
<keyword evidence="1" id="KW-0732">Signal</keyword>
<keyword evidence="4" id="KW-1185">Reference proteome</keyword>
<dbReference type="EMBL" id="LT899436">
    <property type="protein sequence ID" value="SNR16302.1"/>
    <property type="molecule type" value="Genomic_DNA"/>
</dbReference>
<dbReference type="PANTHER" id="PTHR30289">
    <property type="entry name" value="UNCHARACTERIZED PROTEIN YBCL-RELATED"/>
    <property type="match status" value="1"/>
</dbReference>
<keyword evidence="3" id="KW-0449">Lipoprotein</keyword>
<dbReference type="PANTHER" id="PTHR30289:SF8">
    <property type="entry name" value="YHYH DOMAIN-CONTAINING PROTEIN"/>
    <property type="match status" value="1"/>
</dbReference>
<evidence type="ECO:0000313" key="3">
    <source>
        <dbReference type="EMBL" id="SNR16302.1"/>
    </source>
</evidence>
<dbReference type="AlphaFoldDB" id="A0A238UB34"/>
<dbReference type="KEGG" id="tje:TJEJU_2619"/>
<proteinExistence type="predicted"/>
<dbReference type="InterPro" id="IPR025924">
    <property type="entry name" value="YHYH_dom"/>
</dbReference>
<feature type="chain" id="PRO_5012398796" evidence="1">
    <location>
        <begin position="23"/>
        <end position="255"/>
    </location>
</feature>
<protein>
    <submittedName>
        <fullName evidence="3">Probable lipoprotein</fullName>
    </submittedName>
</protein>
<dbReference type="OrthoDB" id="665834at2"/>
<gene>
    <name evidence="3" type="ORF">TJEJU_2619</name>
</gene>